<dbReference type="AlphaFoldDB" id="A0A369C309"/>
<dbReference type="InterPro" id="IPR016867">
    <property type="entry name" value="GcvR"/>
</dbReference>
<dbReference type="RefSeq" id="WP_114280310.1">
    <property type="nucleotide sequence ID" value="NZ_QPJY01000007.1"/>
</dbReference>
<organism evidence="3 4">
    <name type="scientific">Thioalbus denitrificans</name>
    <dbReference type="NCBI Taxonomy" id="547122"/>
    <lineage>
        <taxon>Bacteria</taxon>
        <taxon>Pseudomonadati</taxon>
        <taxon>Pseudomonadota</taxon>
        <taxon>Gammaproteobacteria</taxon>
        <taxon>Chromatiales</taxon>
        <taxon>Ectothiorhodospiraceae</taxon>
        <taxon>Thioalbus</taxon>
    </lineage>
</organism>
<evidence type="ECO:0000313" key="4">
    <source>
        <dbReference type="Proteomes" id="UP000252707"/>
    </source>
</evidence>
<dbReference type="OrthoDB" id="5814713at2"/>
<reference evidence="3 4" key="1">
    <citation type="submission" date="2018-07" db="EMBL/GenBank/DDBJ databases">
        <title>Genomic Encyclopedia of Type Strains, Phase IV (KMG-IV): sequencing the most valuable type-strain genomes for metagenomic binning, comparative biology and taxonomic classification.</title>
        <authorList>
            <person name="Goeker M."/>
        </authorList>
    </citation>
    <scope>NUCLEOTIDE SEQUENCE [LARGE SCALE GENOMIC DNA]</scope>
    <source>
        <strain evidence="3 4">DSM 26407</strain>
    </source>
</reference>
<dbReference type="CDD" id="cd04893">
    <property type="entry name" value="ACT_GcvR_1"/>
    <property type="match status" value="1"/>
</dbReference>
<dbReference type="SUPFAM" id="SSF55021">
    <property type="entry name" value="ACT-like"/>
    <property type="match status" value="2"/>
</dbReference>
<dbReference type="PANTHER" id="PTHR34875">
    <property type="entry name" value="UPF0237 PROTEIN MJ1558"/>
    <property type="match status" value="1"/>
</dbReference>
<evidence type="ECO:0000313" key="3">
    <source>
        <dbReference type="EMBL" id="RCX28372.1"/>
    </source>
</evidence>
<dbReference type="Proteomes" id="UP000252707">
    <property type="component" value="Unassembled WGS sequence"/>
</dbReference>
<keyword evidence="1" id="KW-0963">Cytoplasm</keyword>
<dbReference type="PIRSF" id="PIRSF028103">
    <property type="entry name" value="GcvR"/>
    <property type="match status" value="1"/>
</dbReference>
<comment type="subcellular location">
    <subcellularLocation>
        <location evidence="1">Cytoplasm</location>
    </subcellularLocation>
</comment>
<evidence type="ECO:0000259" key="2">
    <source>
        <dbReference type="PROSITE" id="PS51671"/>
    </source>
</evidence>
<dbReference type="Gene3D" id="3.30.70.260">
    <property type="match status" value="2"/>
</dbReference>
<dbReference type="GO" id="GO:0006355">
    <property type="term" value="P:regulation of DNA-templated transcription"/>
    <property type="evidence" value="ECO:0007669"/>
    <property type="project" value="UniProtKB-UniRule"/>
</dbReference>
<keyword evidence="1" id="KW-0678">Repressor</keyword>
<dbReference type="PANTHER" id="PTHR34875:SF5">
    <property type="entry name" value="GLYCINE CLEAVAGE SYSTEM TRANSCRIPTIONAL REPRESSOR"/>
    <property type="match status" value="1"/>
</dbReference>
<comment type="caution">
    <text evidence="3">The sequence shown here is derived from an EMBL/GenBank/DDBJ whole genome shotgun (WGS) entry which is preliminary data.</text>
</comment>
<dbReference type="InterPro" id="IPR050990">
    <property type="entry name" value="UPF0237/GcvR_regulator"/>
</dbReference>
<keyword evidence="1" id="KW-0804">Transcription</keyword>
<evidence type="ECO:0000256" key="1">
    <source>
        <dbReference type="PIRNR" id="PIRNR028103"/>
    </source>
</evidence>
<dbReference type="Pfam" id="PF13740">
    <property type="entry name" value="ACT_6"/>
    <property type="match status" value="1"/>
</dbReference>
<sequence length="186" mass="20499">MRTDSSPKQPAQNLLVLSALGHDRPGIVDRLSKAVLDNECNIVDSRMTVLGGEFAILMLLSGNWNAIAKMESSIQALEKQLELTIISRRTGSGSHDLRLLPYSVNVVALDHPGIVHQIANFFSVQNINIRDLYTDTYFAPHTGTPMFSLSMTVDVPANIHIATLREQFLIFCDELNLDGVLEPAKA</sequence>
<name>A0A369C309_9GAMM</name>
<dbReference type="EMBL" id="QPJY01000007">
    <property type="protein sequence ID" value="RCX28372.1"/>
    <property type="molecule type" value="Genomic_DNA"/>
</dbReference>
<dbReference type="PROSITE" id="PS51671">
    <property type="entry name" value="ACT"/>
    <property type="match status" value="1"/>
</dbReference>
<dbReference type="InterPro" id="IPR002912">
    <property type="entry name" value="ACT_dom"/>
</dbReference>
<dbReference type="CDD" id="cd04869">
    <property type="entry name" value="ACT_GcvR_2"/>
    <property type="match status" value="1"/>
</dbReference>
<dbReference type="InterPro" id="IPR045865">
    <property type="entry name" value="ACT-like_dom_sf"/>
</dbReference>
<proteinExistence type="predicted"/>
<keyword evidence="4" id="KW-1185">Reference proteome</keyword>
<accession>A0A369C309</accession>
<dbReference type="GO" id="GO:0005737">
    <property type="term" value="C:cytoplasm"/>
    <property type="evidence" value="ECO:0007669"/>
    <property type="project" value="UniProtKB-SubCell"/>
</dbReference>
<protein>
    <recommendedName>
        <fullName evidence="1">Glycine cleavage system transcriptional repressor</fullName>
    </recommendedName>
</protein>
<feature type="domain" description="ACT" evidence="2">
    <location>
        <begin position="103"/>
        <end position="182"/>
    </location>
</feature>
<gene>
    <name evidence="3" type="ORF">DFQ59_107118</name>
</gene>